<protein>
    <submittedName>
        <fullName evidence="2">Uncharacterized protein</fullName>
    </submittedName>
</protein>
<feature type="transmembrane region" description="Helical" evidence="1">
    <location>
        <begin position="150"/>
        <end position="173"/>
    </location>
</feature>
<accession>A0A8H4RVI0</accession>
<keyword evidence="1" id="KW-0472">Membrane</keyword>
<evidence type="ECO:0000313" key="2">
    <source>
        <dbReference type="EMBL" id="KAF4635830.1"/>
    </source>
</evidence>
<proteinExistence type="predicted"/>
<feature type="transmembrane region" description="Helical" evidence="1">
    <location>
        <begin position="50"/>
        <end position="68"/>
    </location>
</feature>
<sequence length="618" mass="67113">MSFINSSLDPKSQHTKYATVSTHDIVLTPDSRQSLRQVEWGVNWKAPVKMVGLLIAGAGIALGHHFYYHYLDKKEVSTDDSKWNLKSQQWELRYGNAFAFLAKTCLAASISVAYQQHIWTTMRRKSIAISGLDATFGATKDLFSFLNTSFLFNVKVGVALAALTWLMALIAVVTPATLTVIPSSTITPQALNVPMVDYTNVSSLFFLDDSNLGVDANTVDNGISPLLSRLMAATASTLDILPMVAIPPAANYSLHFYAPSLSCPSAPANITTVINQVANYTSAILGNRTISFLAFTPQDEMRIDSGINYNLYESFVNSCIGATSSVDGSQFYCNGMVEAWLDDSGSSPYIWVKSDADYYSCELKDTSFNITFNATGNIQTINHPYDFQITGLPLKNGYYVHGQVLSNWLSGVVWGMFEGMASTRTRLLQTSLYAALKTNGQIESNASGIAEAAIPAAEKALTRGLTMGQLIEELSRNLTLSYFSSDRTWLPGGINTTVNIGRTPNIYKYNSTNLAWAYGMAIAATVISVVIGMRALVVNGISHGTSFSSIMCSTRNETLDNLTIGSSLAAEPLGKEVEETELKFGLLNGRGENHGLIRRVGFGVAGEVETLRKGASCY</sequence>
<evidence type="ECO:0000256" key="1">
    <source>
        <dbReference type="SAM" id="Phobius"/>
    </source>
</evidence>
<dbReference type="Proteomes" id="UP000566819">
    <property type="component" value="Unassembled WGS sequence"/>
</dbReference>
<keyword evidence="1" id="KW-0812">Transmembrane</keyword>
<evidence type="ECO:0000313" key="3">
    <source>
        <dbReference type="Proteomes" id="UP000566819"/>
    </source>
</evidence>
<reference evidence="2 3" key="1">
    <citation type="submission" date="2020-03" db="EMBL/GenBank/DDBJ databases">
        <title>Draft Genome Sequence of Cudoniella acicularis.</title>
        <authorList>
            <person name="Buettner E."/>
            <person name="Kellner H."/>
        </authorList>
    </citation>
    <scope>NUCLEOTIDE SEQUENCE [LARGE SCALE GENOMIC DNA]</scope>
    <source>
        <strain evidence="2 3">DSM 108380</strain>
    </source>
</reference>
<keyword evidence="1" id="KW-1133">Transmembrane helix</keyword>
<dbReference type="AlphaFoldDB" id="A0A8H4RVI0"/>
<comment type="caution">
    <text evidence="2">The sequence shown here is derived from an EMBL/GenBank/DDBJ whole genome shotgun (WGS) entry which is preliminary data.</text>
</comment>
<gene>
    <name evidence="2" type="ORF">G7Y89_g2260</name>
</gene>
<name>A0A8H4RVI0_9HELO</name>
<feature type="transmembrane region" description="Helical" evidence="1">
    <location>
        <begin position="515"/>
        <end position="537"/>
    </location>
</feature>
<dbReference type="PANTHER" id="PTHR35041">
    <property type="entry name" value="MEDIATOR OF RNA POLYMERASE II TRANSCRIPTION SUBUNIT 1"/>
    <property type="match status" value="1"/>
</dbReference>
<dbReference type="PANTHER" id="PTHR35041:SF3">
    <property type="entry name" value="FORMYLMETHIONINE DEFORMYLASE-LIKE PROTEIN"/>
    <property type="match status" value="1"/>
</dbReference>
<feature type="transmembrane region" description="Helical" evidence="1">
    <location>
        <begin position="94"/>
        <end position="114"/>
    </location>
</feature>
<dbReference type="OrthoDB" id="5340195at2759"/>
<dbReference type="EMBL" id="JAAMPI010000097">
    <property type="protein sequence ID" value="KAF4635830.1"/>
    <property type="molecule type" value="Genomic_DNA"/>
</dbReference>
<keyword evidence="3" id="KW-1185">Reference proteome</keyword>
<organism evidence="2 3">
    <name type="scientific">Cudoniella acicularis</name>
    <dbReference type="NCBI Taxonomy" id="354080"/>
    <lineage>
        <taxon>Eukaryota</taxon>
        <taxon>Fungi</taxon>
        <taxon>Dikarya</taxon>
        <taxon>Ascomycota</taxon>
        <taxon>Pezizomycotina</taxon>
        <taxon>Leotiomycetes</taxon>
        <taxon>Helotiales</taxon>
        <taxon>Tricladiaceae</taxon>
        <taxon>Cudoniella</taxon>
    </lineage>
</organism>